<comment type="caution">
    <text evidence="7">The sequence shown here is derived from an EMBL/GenBank/DDBJ whole genome shotgun (WGS) entry which is preliminary data.</text>
</comment>
<keyword evidence="2 5" id="KW-0489">Methyltransferase</keyword>
<gene>
    <name evidence="7" type="ORF">GM173_15495</name>
</gene>
<dbReference type="InterPro" id="IPR029063">
    <property type="entry name" value="SAM-dependent_MTases_sf"/>
</dbReference>
<sequence>MSVSSVVNHVHEFSYSTADFNKVVQLIYQRAGIRLNDSKQQMVYSRLARRLRALNMTSFAQYLQALEQNPDSAEWQQFTNALTTNLTSFFREAYHFDLLAAQMQVSSSRPFRIWCAAASTGEEPYSLAMTAIEAYQAVKPNVEIIASDLDTQVLATGAKGIYAIEKLEKLSLERKRGFFLKGKDANAGKVRAKKALRELLQFKQINLLDPKWPLDGRFDAIFCRNVMIYFDQATQKVILQKMGRLLKPDGHLYVGHSENLHFLSEYYASCGKTTYRLTDRAIHEWGVR</sequence>
<dbReference type="GO" id="GO:0032259">
    <property type="term" value="P:methylation"/>
    <property type="evidence" value="ECO:0007669"/>
    <property type="project" value="UniProtKB-KW"/>
</dbReference>
<dbReference type="Pfam" id="PF01739">
    <property type="entry name" value="CheR"/>
    <property type="match status" value="1"/>
</dbReference>
<proteinExistence type="predicted"/>
<dbReference type="InterPro" id="IPR050903">
    <property type="entry name" value="Bact_Chemotaxis_MeTrfase"/>
</dbReference>
<protein>
    <recommendedName>
        <fullName evidence="5">Chemotaxis protein methyltransferase</fullName>
        <ecNumber evidence="5">2.1.1.80</ecNumber>
    </recommendedName>
</protein>
<dbReference type="Gene3D" id="3.40.50.150">
    <property type="entry name" value="Vaccinia Virus protein VP39"/>
    <property type="match status" value="1"/>
</dbReference>
<dbReference type="PANTHER" id="PTHR24422">
    <property type="entry name" value="CHEMOTAXIS PROTEIN METHYLTRANSFERASE"/>
    <property type="match status" value="1"/>
</dbReference>
<dbReference type="InterPro" id="IPR036804">
    <property type="entry name" value="CheR_N_sf"/>
</dbReference>
<evidence type="ECO:0000256" key="2">
    <source>
        <dbReference type="ARBA" id="ARBA00022603"/>
    </source>
</evidence>
<dbReference type="CDD" id="cd02440">
    <property type="entry name" value="AdoMet_MTases"/>
    <property type="match status" value="1"/>
</dbReference>
<reference evidence="7 8" key="1">
    <citation type="submission" date="2019-11" db="EMBL/GenBank/DDBJ databases">
        <title>Novel Deefgea species.</title>
        <authorList>
            <person name="Han J.-H."/>
        </authorList>
    </citation>
    <scope>NUCLEOTIDE SEQUENCE [LARGE SCALE GENOMIC DNA]</scope>
    <source>
        <strain evidence="7 8">LMG 24817</strain>
    </source>
</reference>
<comment type="function">
    <text evidence="5">Methylation of the membrane-bound methyl-accepting chemotaxis proteins (MCP) to form gamma-glutamyl methyl ester residues in MCP.</text>
</comment>
<evidence type="ECO:0000259" key="6">
    <source>
        <dbReference type="PROSITE" id="PS50123"/>
    </source>
</evidence>
<evidence type="ECO:0000256" key="4">
    <source>
        <dbReference type="ARBA" id="ARBA00022691"/>
    </source>
</evidence>
<feature type="domain" description="CheR-type methyltransferase" evidence="6">
    <location>
        <begin position="8"/>
        <end position="280"/>
    </location>
</feature>
<dbReference type="Proteomes" id="UP001195660">
    <property type="component" value="Unassembled WGS sequence"/>
</dbReference>
<evidence type="ECO:0000313" key="7">
    <source>
        <dbReference type="EMBL" id="MBM5572976.1"/>
    </source>
</evidence>
<dbReference type="EMBL" id="WOFE01000014">
    <property type="protein sequence ID" value="MBM5572976.1"/>
    <property type="molecule type" value="Genomic_DNA"/>
</dbReference>
<dbReference type="InterPro" id="IPR000780">
    <property type="entry name" value="CheR_MeTrfase"/>
</dbReference>
<dbReference type="PRINTS" id="PR00996">
    <property type="entry name" value="CHERMTFRASE"/>
</dbReference>
<name>A0ABS2CHX1_9NEIS</name>
<dbReference type="RefSeq" id="WP_203572303.1">
    <property type="nucleotide sequence ID" value="NZ_WOFE01000014.1"/>
</dbReference>
<dbReference type="PIRSF" id="PIRSF000410">
    <property type="entry name" value="CheR"/>
    <property type="match status" value="1"/>
</dbReference>
<keyword evidence="8" id="KW-1185">Reference proteome</keyword>
<evidence type="ECO:0000256" key="3">
    <source>
        <dbReference type="ARBA" id="ARBA00022679"/>
    </source>
</evidence>
<keyword evidence="4 5" id="KW-0949">S-adenosyl-L-methionine</keyword>
<accession>A0ABS2CHX1</accession>
<dbReference type="Pfam" id="PF03705">
    <property type="entry name" value="CheR_N"/>
    <property type="match status" value="1"/>
</dbReference>
<dbReference type="InterPro" id="IPR022642">
    <property type="entry name" value="CheR_C"/>
</dbReference>
<dbReference type="Gene3D" id="1.10.155.10">
    <property type="entry name" value="Chemotaxis receptor methyltransferase CheR, N-terminal domain"/>
    <property type="match status" value="1"/>
</dbReference>
<comment type="catalytic activity">
    <reaction evidence="1 5">
        <text>L-glutamyl-[protein] + S-adenosyl-L-methionine = [protein]-L-glutamate 5-O-methyl ester + S-adenosyl-L-homocysteine</text>
        <dbReference type="Rhea" id="RHEA:24452"/>
        <dbReference type="Rhea" id="RHEA-COMP:10208"/>
        <dbReference type="Rhea" id="RHEA-COMP:10311"/>
        <dbReference type="ChEBI" id="CHEBI:29973"/>
        <dbReference type="ChEBI" id="CHEBI:57856"/>
        <dbReference type="ChEBI" id="CHEBI:59789"/>
        <dbReference type="ChEBI" id="CHEBI:82795"/>
        <dbReference type="EC" id="2.1.1.80"/>
    </reaction>
</comment>
<evidence type="ECO:0000256" key="1">
    <source>
        <dbReference type="ARBA" id="ARBA00001541"/>
    </source>
</evidence>
<dbReference type="SMART" id="SM00138">
    <property type="entry name" value="MeTrc"/>
    <property type="match status" value="1"/>
</dbReference>
<dbReference type="PANTHER" id="PTHR24422:SF19">
    <property type="entry name" value="CHEMOTAXIS PROTEIN METHYLTRANSFERASE"/>
    <property type="match status" value="1"/>
</dbReference>
<dbReference type="GO" id="GO:0008168">
    <property type="term" value="F:methyltransferase activity"/>
    <property type="evidence" value="ECO:0007669"/>
    <property type="project" value="UniProtKB-KW"/>
</dbReference>
<dbReference type="InterPro" id="IPR022641">
    <property type="entry name" value="CheR_N"/>
</dbReference>
<evidence type="ECO:0000313" key="8">
    <source>
        <dbReference type="Proteomes" id="UP001195660"/>
    </source>
</evidence>
<organism evidence="7 8">
    <name type="scientific">Deefgea chitinilytica</name>
    <dbReference type="NCBI Taxonomy" id="570276"/>
    <lineage>
        <taxon>Bacteria</taxon>
        <taxon>Pseudomonadati</taxon>
        <taxon>Pseudomonadota</taxon>
        <taxon>Betaproteobacteria</taxon>
        <taxon>Neisseriales</taxon>
        <taxon>Chitinibacteraceae</taxon>
        <taxon>Deefgea</taxon>
    </lineage>
</organism>
<dbReference type="EC" id="2.1.1.80" evidence="5"/>
<dbReference type="InterPro" id="IPR026024">
    <property type="entry name" value="Chemotaxis_MeTrfase_CheR"/>
</dbReference>
<evidence type="ECO:0000256" key="5">
    <source>
        <dbReference type="PIRNR" id="PIRNR000410"/>
    </source>
</evidence>
<dbReference type="SUPFAM" id="SSF53335">
    <property type="entry name" value="S-adenosyl-L-methionine-dependent methyltransferases"/>
    <property type="match status" value="1"/>
</dbReference>
<dbReference type="SUPFAM" id="SSF47757">
    <property type="entry name" value="Chemotaxis receptor methyltransferase CheR, N-terminal domain"/>
    <property type="match status" value="1"/>
</dbReference>
<keyword evidence="3 5" id="KW-0808">Transferase</keyword>
<dbReference type="PROSITE" id="PS50123">
    <property type="entry name" value="CHER"/>
    <property type="match status" value="1"/>
</dbReference>